<evidence type="ECO:0000256" key="1">
    <source>
        <dbReference type="SAM" id="MobiDB-lite"/>
    </source>
</evidence>
<keyword evidence="3" id="KW-1185">Reference proteome</keyword>
<name>A0A291AT97_9VIRU</name>
<reference evidence="2 3" key="1">
    <citation type="journal article" date="2013" name="Science">
        <title>Pandoraviruses: amoeba viruses with genomes up to 2.5 Mb reaching that of parasitic eukaryotes.</title>
        <authorList>
            <person name="Philippe N."/>
            <person name="Legendre M."/>
            <person name="Doutre G."/>
            <person name="Coute Y."/>
            <person name="Poirot O."/>
            <person name="Lescot M."/>
            <person name="Arslan D."/>
            <person name="Seltzer V."/>
            <person name="Bertaux L."/>
            <person name="Bruley C."/>
            <person name="Garin J."/>
            <person name="Claverie J.M."/>
            <person name="Abergel C."/>
        </authorList>
    </citation>
    <scope>NUCLEOTIDE SEQUENCE [LARGE SCALE GENOMIC DNA]</scope>
</reference>
<dbReference type="Proteomes" id="UP000204584">
    <property type="component" value="Segment"/>
</dbReference>
<feature type="region of interest" description="Disordered" evidence="1">
    <location>
        <begin position="63"/>
        <end position="127"/>
    </location>
</feature>
<evidence type="ECO:0000313" key="2">
    <source>
        <dbReference type="EMBL" id="ATE82110.1"/>
    </source>
</evidence>
<gene>
    <name evidence="2" type="ORF">psal_cds_45</name>
</gene>
<evidence type="ECO:0000313" key="3">
    <source>
        <dbReference type="Proteomes" id="UP000204584"/>
    </source>
</evidence>
<proteinExistence type="predicted"/>
<dbReference type="KEGG" id="vg:34568074"/>
<sequence>MPREPDRPQAQRQRPADSTAILTAARRQRRRGGVGPRRFCLGTVPLRESDLRVGPLAARRAAFAASASRATTAGDDTRADCDPRNYGSDADDRDADLLDQVAEAGGCDDDPPAEAVDSDDDDESASAEAWRLARARRWRRPARHPLTLALVLPFNRGRVWPVDSTCTSSGDSQ</sequence>
<organism evidence="2 3">
    <name type="scientific">Pandoravirus salinus</name>
    <dbReference type="NCBI Taxonomy" id="1349410"/>
    <lineage>
        <taxon>Viruses</taxon>
        <taxon>Pandoravirus</taxon>
    </lineage>
</organism>
<feature type="compositionally biased region" description="Low complexity" evidence="1">
    <location>
        <begin position="63"/>
        <end position="74"/>
    </location>
</feature>
<feature type="region of interest" description="Disordered" evidence="1">
    <location>
        <begin position="1"/>
        <end position="40"/>
    </location>
</feature>
<dbReference type="GeneID" id="34568074"/>
<protein>
    <submittedName>
        <fullName evidence="2">Uncharacterized protein</fullName>
    </submittedName>
</protein>
<dbReference type="EMBL" id="KC977571">
    <property type="protein sequence ID" value="ATE82110.1"/>
    <property type="molecule type" value="Genomic_DNA"/>
</dbReference>
<feature type="compositionally biased region" description="Acidic residues" evidence="1">
    <location>
        <begin position="106"/>
        <end position="125"/>
    </location>
</feature>
<dbReference type="RefSeq" id="YP_009429949.1">
    <property type="nucleotide sequence ID" value="NC_022098.1"/>
</dbReference>
<accession>A0A291AT97</accession>